<dbReference type="NCBIfam" id="TIGR02532">
    <property type="entry name" value="IV_pilin_GFxxxE"/>
    <property type="match status" value="1"/>
</dbReference>
<dbReference type="PANTHER" id="PTHR30093">
    <property type="entry name" value="GENERAL SECRETION PATHWAY PROTEIN G"/>
    <property type="match status" value="1"/>
</dbReference>
<evidence type="ECO:0000313" key="1">
    <source>
        <dbReference type="EMBL" id="MFC3195069.1"/>
    </source>
</evidence>
<dbReference type="RefSeq" id="WP_077412040.1">
    <property type="nucleotide sequence ID" value="NZ_JBHRTS010000006.1"/>
</dbReference>
<comment type="caution">
    <text evidence="1">The sequence shown here is derived from an EMBL/GenBank/DDBJ whole genome shotgun (WGS) entry which is preliminary data.</text>
</comment>
<organism evidence="1 2">
    <name type="scientific">Marinicella sediminis</name>
    <dbReference type="NCBI Taxonomy" id="1792834"/>
    <lineage>
        <taxon>Bacteria</taxon>
        <taxon>Pseudomonadati</taxon>
        <taxon>Pseudomonadota</taxon>
        <taxon>Gammaproteobacteria</taxon>
        <taxon>Lysobacterales</taxon>
        <taxon>Marinicellaceae</taxon>
        <taxon>Marinicella</taxon>
    </lineage>
</organism>
<evidence type="ECO:0000313" key="2">
    <source>
        <dbReference type="Proteomes" id="UP001595533"/>
    </source>
</evidence>
<reference evidence="2" key="1">
    <citation type="journal article" date="2019" name="Int. J. Syst. Evol. Microbiol.">
        <title>The Global Catalogue of Microorganisms (GCM) 10K type strain sequencing project: providing services to taxonomists for standard genome sequencing and annotation.</title>
        <authorList>
            <consortium name="The Broad Institute Genomics Platform"/>
            <consortium name="The Broad Institute Genome Sequencing Center for Infectious Disease"/>
            <person name="Wu L."/>
            <person name="Ma J."/>
        </authorList>
    </citation>
    <scope>NUCLEOTIDE SEQUENCE [LARGE SCALE GENOMIC DNA]</scope>
    <source>
        <strain evidence="2">KCTC 42953</strain>
    </source>
</reference>
<dbReference type="SUPFAM" id="SSF54523">
    <property type="entry name" value="Pili subunits"/>
    <property type="match status" value="1"/>
</dbReference>
<dbReference type="Pfam" id="PF07963">
    <property type="entry name" value="N_methyl"/>
    <property type="match status" value="1"/>
</dbReference>
<proteinExistence type="predicted"/>
<gene>
    <name evidence="1" type="ORF">ACFODZ_12525</name>
</gene>
<sequence length="135" mass="15405">MNKHMNNSGFTLIELLVAIGIVALLAAYAIPNYRDYVMKSKRTEAMNNLLQVSHLQERYYANKNRYATADELQLDEIFPTPDDTNERAYSISMESTNTSYTVQAKPHGTQTKDTDCPLFSLDSMGKRKPDNDCWD</sequence>
<dbReference type="PANTHER" id="PTHR30093:SF47">
    <property type="entry name" value="TYPE IV PILUS NON-CORE MINOR PILIN PILE"/>
    <property type="match status" value="1"/>
</dbReference>
<dbReference type="Gene3D" id="3.30.700.10">
    <property type="entry name" value="Glycoprotein, Type 4 Pilin"/>
    <property type="match status" value="1"/>
</dbReference>
<dbReference type="EMBL" id="JBHRTS010000006">
    <property type="protein sequence ID" value="MFC3195069.1"/>
    <property type="molecule type" value="Genomic_DNA"/>
</dbReference>
<dbReference type="Pfam" id="PF16732">
    <property type="entry name" value="ComP_DUS"/>
    <property type="match status" value="1"/>
</dbReference>
<dbReference type="InterPro" id="IPR012902">
    <property type="entry name" value="N_methyl_site"/>
</dbReference>
<dbReference type="Proteomes" id="UP001595533">
    <property type="component" value="Unassembled WGS sequence"/>
</dbReference>
<protein>
    <submittedName>
        <fullName evidence="1">Type IV pilin protein</fullName>
    </submittedName>
</protein>
<dbReference type="InterPro" id="IPR045584">
    <property type="entry name" value="Pilin-like"/>
</dbReference>
<name>A0ABV7JAT0_9GAMM</name>
<keyword evidence="2" id="KW-1185">Reference proteome</keyword>
<accession>A0ABV7JAT0</accession>
<dbReference type="InterPro" id="IPR031982">
    <property type="entry name" value="PilE-like"/>
</dbReference>